<gene>
    <name evidence="13" type="ORF">COCON_G00012660</name>
</gene>
<evidence type="ECO:0000256" key="2">
    <source>
        <dbReference type="ARBA" id="ARBA00022553"/>
    </source>
</evidence>
<evidence type="ECO:0000256" key="7">
    <source>
        <dbReference type="ARBA" id="ARBA00023242"/>
    </source>
</evidence>
<dbReference type="Pfam" id="PF10541">
    <property type="entry name" value="KASH"/>
    <property type="match status" value="1"/>
</dbReference>
<dbReference type="Pfam" id="PF25035">
    <property type="entry name" value="SYNE1"/>
    <property type="match status" value="1"/>
</dbReference>
<comment type="similarity">
    <text evidence="1">Belongs to the nesprin family.</text>
</comment>
<dbReference type="EMBL" id="JAFJMO010000001">
    <property type="protein sequence ID" value="KAJ8288607.1"/>
    <property type="molecule type" value="Genomic_DNA"/>
</dbReference>
<comment type="caution">
    <text evidence="13">The sequence shown here is derived from an EMBL/GenBank/DDBJ whole genome shotgun (WGS) entry which is preliminary data.</text>
</comment>
<dbReference type="PANTHER" id="PTHR14514:SF3">
    <property type="entry name" value="NESPRIN-1"/>
    <property type="match status" value="1"/>
</dbReference>
<evidence type="ECO:0000259" key="12">
    <source>
        <dbReference type="PROSITE" id="PS51049"/>
    </source>
</evidence>
<feature type="transmembrane region" description="Helical" evidence="11">
    <location>
        <begin position="708"/>
        <end position="729"/>
    </location>
</feature>
<feature type="region of interest" description="Disordered" evidence="10">
    <location>
        <begin position="669"/>
        <end position="693"/>
    </location>
</feature>
<dbReference type="GO" id="GO:0005640">
    <property type="term" value="C:nuclear outer membrane"/>
    <property type="evidence" value="ECO:0007669"/>
    <property type="project" value="UniProtKB-SubCell"/>
</dbReference>
<feature type="domain" description="KASH" evidence="12">
    <location>
        <begin position="702"/>
        <end position="761"/>
    </location>
</feature>
<keyword evidence="6 9" id="KW-0472">Membrane</keyword>
<dbReference type="SMART" id="SM00150">
    <property type="entry name" value="SPEC"/>
    <property type="match status" value="3"/>
</dbReference>
<dbReference type="InterPro" id="IPR012315">
    <property type="entry name" value="KASH"/>
</dbReference>
<feature type="topological domain" description="Cytoplasmic" evidence="9">
    <location>
        <begin position="1"/>
        <end position="710"/>
    </location>
</feature>
<proteinExistence type="inferred from homology"/>
<keyword evidence="2" id="KW-0597">Phosphoprotein</keyword>
<feature type="compositionally biased region" description="Polar residues" evidence="10">
    <location>
        <begin position="675"/>
        <end position="693"/>
    </location>
</feature>
<sequence length="761" mass="87471">MESQVWEDVNIEEIIEKLNKDCQEEMAVVLENRKKLERVDSCLAQISQEDVVSETQPHAKGTGEHWQHLLDLNGARVTRLQETLDAVQQLEKNISSLQPWLADIETKLSDPITYHTCDSQEIQRKLNQQQDVQKDIEEHRTDMESVLSLCETVLQDCDVCYTDTRFTSVQQASRTLEQRWRNVHAASSERIKQIKETGNLWEKFMEDLSCFKDWIQTSERMAVLPSSSELLYTTAKQELKKFEALEQQVQGNVTQLDAIIKQYQHLMREDRADESCQLRDMMHDGKQRWETLNDMVISGLRRLKEFIGEREAFESARDAVLMWVTAIDLQLTNVEHFSQCDPQDKFTQFQALQQEICLTAGAIEETIHQGELLIQRSESLDATVIEEECGDLHRYCKEVFGRVHRYQEKLIGLPFTAEEHGLSDLEESEELPRFLWSGSGGDSLLAPPPSSPVLCLQGEDSGRDSPASSGSIALEWDHDYDLSHNSALHSEPQPSTYEAIHTSHLYLTDQSDFACLTSAESEAADLIADWELIPEQVSSEELCMKQDLNQWQELYSHDLQRVWARLGQAEAELVQLRGWDIRANPQTTELRIRRLKQIHMELMELQLTAELPGDLSSQLLGQTELRDCLEAEKEPVNDRLEWLLKEFTRLIKELEWTLDIGSGWEPQCEGIPTQHEPTASTQHPRSNRGVSSHPSHSEWQWQAFLQRVLWTALPLQFFILVLLGLACLLPPTQEDYSYVLAKILVQNLLPTLYYTNGPPPV</sequence>
<dbReference type="InterPro" id="IPR002017">
    <property type="entry name" value="Spectrin_repeat"/>
</dbReference>
<feature type="topological domain" description="Perinuclear space" evidence="9">
    <location>
        <begin position="732"/>
        <end position="761"/>
    </location>
</feature>
<evidence type="ECO:0000256" key="8">
    <source>
        <dbReference type="ARBA" id="ARBA00046312"/>
    </source>
</evidence>
<dbReference type="InterPro" id="IPR056887">
    <property type="entry name" value="SYNE1/2_dom"/>
</dbReference>
<feature type="region of interest" description="Disordered" evidence="10">
    <location>
        <begin position="448"/>
        <end position="470"/>
    </location>
</feature>
<keyword evidence="7" id="KW-0539">Nucleus</keyword>
<evidence type="ECO:0000256" key="9">
    <source>
        <dbReference type="PROSITE-ProRule" id="PRU00385"/>
    </source>
</evidence>
<protein>
    <recommendedName>
        <fullName evidence="12">KASH domain-containing protein</fullName>
    </recommendedName>
</protein>
<name>A0A9Q1E2S6_CONCO</name>
<keyword evidence="3 9" id="KW-0812">Transmembrane</keyword>
<dbReference type="Gene3D" id="1.20.58.60">
    <property type="match status" value="3"/>
</dbReference>
<dbReference type="SMART" id="SM01249">
    <property type="entry name" value="KASH"/>
    <property type="match status" value="1"/>
</dbReference>
<evidence type="ECO:0000256" key="1">
    <source>
        <dbReference type="ARBA" id="ARBA00008619"/>
    </source>
</evidence>
<dbReference type="Proteomes" id="UP001152803">
    <property type="component" value="Unassembled WGS sequence"/>
</dbReference>
<evidence type="ECO:0000256" key="10">
    <source>
        <dbReference type="SAM" id="MobiDB-lite"/>
    </source>
</evidence>
<keyword evidence="5 11" id="KW-1133">Transmembrane helix</keyword>
<evidence type="ECO:0000256" key="6">
    <source>
        <dbReference type="ARBA" id="ARBA00023136"/>
    </source>
</evidence>
<keyword evidence="4" id="KW-0677">Repeat</keyword>
<keyword evidence="14" id="KW-1185">Reference proteome</keyword>
<dbReference type="PANTHER" id="PTHR14514">
    <property type="entry name" value="PKA ANCHORING PROTEIN"/>
    <property type="match status" value="1"/>
</dbReference>
<evidence type="ECO:0000256" key="4">
    <source>
        <dbReference type="ARBA" id="ARBA00022737"/>
    </source>
</evidence>
<organism evidence="13 14">
    <name type="scientific">Conger conger</name>
    <name type="common">Conger eel</name>
    <name type="synonym">Muraena conger</name>
    <dbReference type="NCBI Taxonomy" id="82655"/>
    <lineage>
        <taxon>Eukaryota</taxon>
        <taxon>Metazoa</taxon>
        <taxon>Chordata</taxon>
        <taxon>Craniata</taxon>
        <taxon>Vertebrata</taxon>
        <taxon>Euteleostomi</taxon>
        <taxon>Actinopterygii</taxon>
        <taxon>Neopterygii</taxon>
        <taxon>Teleostei</taxon>
        <taxon>Anguilliformes</taxon>
        <taxon>Congridae</taxon>
        <taxon>Conger</taxon>
    </lineage>
</organism>
<dbReference type="AlphaFoldDB" id="A0A9Q1E2S6"/>
<dbReference type="FunFam" id="1.20.58.60:FF:000157">
    <property type="entry name" value="Nesprin-1 isoform 1"/>
    <property type="match status" value="1"/>
</dbReference>
<dbReference type="OrthoDB" id="18740at2759"/>
<dbReference type="CDD" id="cd00176">
    <property type="entry name" value="SPEC"/>
    <property type="match status" value="2"/>
</dbReference>
<accession>A0A9Q1E2S6</accession>
<evidence type="ECO:0000313" key="14">
    <source>
        <dbReference type="Proteomes" id="UP001152803"/>
    </source>
</evidence>
<evidence type="ECO:0000256" key="5">
    <source>
        <dbReference type="ARBA" id="ARBA00022989"/>
    </source>
</evidence>
<evidence type="ECO:0000256" key="11">
    <source>
        <dbReference type="SAM" id="Phobius"/>
    </source>
</evidence>
<dbReference type="InterPro" id="IPR018159">
    <property type="entry name" value="Spectrin/alpha-actinin"/>
</dbReference>
<evidence type="ECO:0000313" key="13">
    <source>
        <dbReference type="EMBL" id="KAJ8288607.1"/>
    </source>
</evidence>
<dbReference type="PROSITE" id="PS51049">
    <property type="entry name" value="KASH"/>
    <property type="match status" value="1"/>
</dbReference>
<dbReference type="Pfam" id="PF00435">
    <property type="entry name" value="Spectrin"/>
    <property type="match status" value="2"/>
</dbReference>
<dbReference type="SUPFAM" id="SSF46966">
    <property type="entry name" value="Spectrin repeat"/>
    <property type="match status" value="3"/>
</dbReference>
<comment type="subcellular location">
    <subcellularLocation>
        <location evidence="8">Nucleus outer membrane</location>
        <topology evidence="8">Single-pass type IV membrane protein</topology>
    </subcellularLocation>
</comment>
<evidence type="ECO:0000256" key="3">
    <source>
        <dbReference type="ARBA" id="ARBA00022692"/>
    </source>
</evidence>
<reference evidence="13" key="1">
    <citation type="journal article" date="2023" name="Science">
        <title>Genome structures resolve the early diversification of teleost fishes.</title>
        <authorList>
            <person name="Parey E."/>
            <person name="Louis A."/>
            <person name="Montfort J."/>
            <person name="Bouchez O."/>
            <person name="Roques C."/>
            <person name="Iampietro C."/>
            <person name="Lluch J."/>
            <person name="Castinel A."/>
            <person name="Donnadieu C."/>
            <person name="Desvignes T."/>
            <person name="Floi Bucao C."/>
            <person name="Jouanno E."/>
            <person name="Wen M."/>
            <person name="Mejri S."/>
            <person name="Dirks R."/>
            <person name="Jansen H."/>
            <person name="Henkel C."/>
            <person name="Chen W.J."/>
            <person name="Zahm M."/>
            <person name="Cabau C."/>
            <person name="Klopp C."/>
            <person name="Thompson A.W."/>
            <person name="Robinson-Rechavi M."/>
            <person name="Braasch I."/>
            <person name="Lecointre G."/>
            <person name="Bobe J."/>
            <person name="Postlethwait J.H."/>
            <person name="Berthelot C."/>
            <person name="Roest Crollius H."/>
            <person name="Guiguen Y."/>
        </authorList>
    </citation>
    <scope>NUCLEOTIDE SEQUENCE</scope>
    <source>
        <strain evidence="13">Concon-B</strain>
    </source>
</reference>